<proteinExistence type="predicted"/>
<dbReference type="PANTHER" id="PTHR48081">
    <property type="entry name" value="AB HYDROLASE SUPERFAMILY PROTEIN C4A8.06C"/>
    <property type="match status" value="1"/>
</dbReference>
<sequence>MIRICFTFLLTVSLSGYAQQQSAIDSLRKNYYSIQKTISNKFSDYYYPNRAIIYAQPEKQFLFKIDSLRSVFIENLIKYKEETNNADVKFILEEQRDIDFFFDRMILDFPYFHEAHTGEKVKLSHVTQKRLDRHLTDFNNPALLSSRDVKDYIEAFLRHQSSIEVKKTFYKNSDNKRLDAYLNLIPKYFINQACRDYWQYFYIFAHLDDWGSKNIASVIENFKAKCKNETYKKEIDSIYNESTAVRKNHLIKTYKTVDGFNLDIHLFLPDSINKFNKIPVIVYFTGGSWTKGNPEWDFYNCAVYAKRGWVGVSVEYRVADRYETTPFEAVKDARSAIRWLRMNADTYNIDTNRIVASGNSAGGHLVLTTVLADNFNESTDNLNYSASPNLAMVNAGVYNLLWEDATDWITRDLKDKSIVKNISPFHLLRKGLPPMIIIHGTNDRSVDYASAKEFAEKIKEQGNDFEFHTMEGAPHHIWFDRRYSGQVTKLRNAFLLKYGYK</sequence>
<organism evidence="4 5">
    <name type="scientific">Niastella populi</name>
    <dbReference type="NCBI Taxonomy" id="550983"/>
    <lineage>
        <taxon>Bacteria</taxon>
        <taxon>Pseudomonadati</taxon>
        <taxon>Bacteroidota</taxon>
        <taxon>Chitinophagia</taxon>
        <taxon>Chitinophagales</taxon>
        <taxon>Chitinophagaceae</taxon>
        <taxon>Niastella</taxon>
    </lineage>
</organism>
<comment type="caution">
    <text evidence="4">The sequence shown here is derived from an EMBL/GenBank/DDBJ whole genome shotgun (WGS) entry which is preliminary data.</text>
</comment>
<dbReference type="GO" id="GO:0016787">
    <property type="term" value="F:hydrolase activity"/>
    <property type="evidence" value="ECO:0007669"/>
    <property type="project" value="UniProtKB-KW"/>
</dbReference>
<keyword evidence="5" id="KW-1185">Reference proteome</keyword>
<accession>A0A1V9GD87</accession>
<feature type="chain" id="PRO_5012867787" description="BD-FAE-like domain-containing protein" evidence="2">
    <location>
        <begin position="19"/>
        <end position="501"/>
    </location>
</feature>
<dbReference type="EMBL" id="LWBP01000001">
    <property type="protein sequence ID" value="OQP68641.1"/>
    <property type="molecule type" value="Genomic_DNA"/>
</dbReference>
<evidence type="ECO:0000256" key="2">
    <source>
        <dbReference type="SAM" id="SignalP"/>
    </source>
</evidence>
<dbReference type="InterPro" id="IPR050300">
    <property type="entry name" value="GDXG_lipolytic_enzyme"/>
</dbReference>
<dbReference type="InterPro" id="IPR049492">
    <property type="entry name" value="BD-FAE-like_dom"/>
</dbReference>
<dbReference type="SUPFAM" id="SSF53474">
    <property type="entry name" value="alpha/beta-Hydrolases"/>
    <property type="match status" value="1"/>
</dbReference>
<feature type="signal peptide" evidence="2">
    <location>
        <begin position="1"/>
        <end position="18"/>
    </location>
</feature>
<keyword evidence="2" id="KW-0732">Signal</keyword>
<dbReference type="Pfam" id="PF20434">
    <property type="entry name" value="BD-FAE"/>
    <property type="match status" value="1"/>
</dbReference>
<dbReference type="Gene3D" id="3.40.50.1820">
    <property type="entry name" value="alpha/beta hydrolase"/>
    <property type="match status" value="1"/>
</dbReference>
<name>A0A1V9GD87_9BACT</name>
<evidence type="ECO:0000313" key="5">
    <source>
        <dbReference type="Proteomes" id="UP000192276"/>
    </source>
</evidence>
<feature type="domain" description="BD-FAE-like" evidence="3">
    <location>
        <begin position="273"/>
        <end position="457"/>
    </location>
</feature>
<dbReference type="STRING" id="550983.A4R26_02265"/>
<dbReference type="InterPro" id="IPR029058">
    <property type="entry name" value="AB_hydrolase_fold"/>
</dbReference>
<evidence type="ECO:0000256" key="1">
    <source>
        <dbReference type="ARBA" id="ARBA00022801"/>
    </source>
</evidence>
<dbReference type="RefSeq" id="WP_081159360.1">
    <property type="nucleotide sequence ID" value="NZ_LWBP01000001.1"/>
</dbReference>
<dbReference type="AlphaFoldDB" id="A0A1V9GD87"/>
<evidence type="ECO:0000313" key="4">
    <source>
        <dbReference type="EMBL" id="OQP68641.1"/>
    </source>
</evidence>
<dbReference type="OrthoDB" id="9775851at2"/>
<evidence type="ECO:0000259" key="3">
    <source>
        <dbReference type="Pfam" id="PF20434"/>
    </source>
</evidence>
<keyword evidence="1" id="KW-0378">Hydrolase</keyword>
<gene>
    <name evidence="4" type="ORF">A4R26_02265</name>
</gene>
<dbReference type="Proteomes" id="UP000192276">
    <property type="component" value="Unassembled WGS sequence"/>
</dbReference>
<protein>
    <recommendedName>
        <fullName evidence="3">BD-FAE-like domain-containing protein</fullName>
    </recommendedName>
</protein>
<reference evidence="5" key="1">
    <citation type="submission" date="2016-04" db="EMBL/GenBank/DDBJ databases">
        <authorList>
            <person name="Chen L."/>
            <person name="Zhuang W."/>
            <person name="Wang G."/>
        </authorList>
    </citation>
    <scope>NUCLEOTIDE SEQUENCE [LARGE SCALE GENOMIC DNA]</scope>
    <source>
        <strain evidence="5">208</strain>
    </source>
</reference>